<feature type="compositionally biased region" description="Pro residues" evidence="1">
    <location>
        <begin position="1"/>
        <end position="10"/>
    </location>
</feature>
<evidence type="ECO:0000256" key="1">
    <source>
        <dbReference type="SAM" id="MobiDB-lite"/>
    </source>
</evidence>
<keyword evidence="4" id="KW-1185">Reference proteome</keyword>
<feature type="transmembrane region" description="Helical" evidence="2">
    <location>
        <begin position="359"/>
        <end position="379"/>
    </location>
</feature>
<evidence type="ECO:0008006" key="5">
    <source>
        <dbReference type="Google" id="ProtNLM"/>
    </source>
</evidence>
<dbReference type="EMBL" id="JAGSOY010000021">
    <property type="protein sequence ID" value="MBU2711511.1"/>
    <property type="molecule type" value="Genomic_DNA"/>
</dbReference>
<keyword evidence="2" id="KW-0812">Transmembrane</keyword>
<dbReference type="PANTHER" id="PTHR37826:SF3">
    <property type="entry name" value="J DOMAIN-CONTAINING PROTEIN"/>
    <property type="match status" value="1"/>
</dbReference>
<feature type="region of interest" description="Disordered" evidence="1">
    <location>
        <begin position="1"/>
        <end position="23"/>
    </location>
</feature>
<accession>A0ABS5ZDW9</accession>
<dbReference type="RefSeq" id="WP_215819672.1">
    <property type="nucleotide sequence ID" value="NZ_JAGSOY010000021.1"/>
</dbReference>
<comment type="caution">
    <text evidence="3">The sequence shown here is derived from an EMBL/GenBank/DDBJ whole genome shotgun (WGS) entry which is preliminary data.</text>
</comment>
<gene>
    <name evidence="3" type="ORF">KCG35_10605</name>
</gene>
<evidence type="ECO:0000313" key="4">
    <source>
        <dbReference type="Proteomes" id="UP000690515"/>
    </source>
</evidence>
<evidence type="ECO:0000313" key="3">
    <source>
        <dbReference type="EMBL" id="MBU2711511.1"/>
    </source>
</evidence>
<organism evidence="3 4">
    <name type="scientific">Zooshikella harenae</name>
    <dbReference type="NCBI Taxonomy" id="2827238"/>
    <lineage>
        <taxon>Bacteria</taxon>
        <taxon>Pseudomonadati</taxon>
        <taxon>Pseudomonadota</taxon>
        <taxon>Gammaproteobacteria</taxon>
        <taxon>Oceanospirillales</taxon>
        <taxon>Zooshikellaceae</taxon>
        <taxon>Zooshikella</taxon>
    </lineage>
</organism>
<dbReference type="PANTHER" id="PTHR37826">
    <property type="entry name" value="FLOTILLIN BAND_7_5 DOMAIN PROTEIN"/>
    <property type="match status" value="1"/>
</dbReference>
<keyword evidence="2" id="KW-1133">Transmembrane helix</keyword>
<protein>
    <recommendedName>
        <fullName evidence="5">Primosomal protein N' (Replication factor Y)-superfamily II helicase</fullName>
    </recommendedName>
</protein>
<evidence type="ECO:0000256" key="2">
    <source>
        <dbReference type="SAM" id="Phobius"/>
    </source>
</evidence>
<dbReference type="Gene3D" id="2.20.28.30">
    <property type="entry name" value="RNA polymerase ii, chain L"/>
    <property type="match status" value="1"/>
</dbReference>
<keyword evidence="2" id="KW-0472">Membrane</keyword>
<proteinExistence type="predicted"/>
<sequence>MASSPPPIPPKQENTDTNQSAPQISSNFKCQQCGAKLTFKPGTQALVCQYCNFKNDIKTSKETIEELDYYEYLNKAEAGDATEEKLYIKCNACGAESTSEANVTSQECAFCGSEIVSTAHSKKLIKPRSLLPFNVKRNTAKKSYKEWLNSLWFAPNALKKKARLNAALNGIFVPHWTFDTKASSDYTGERGKYYYVTVTKTRTNAEGKQETYTERERRTRWYSTTGSVFNLFNDVLVLASRTLPRKYTEALEPWDLKNLVPYKDDYLSGFKAESYQVNLRQGFTLAKDIMDDEIRETIKRDIGGDDQRIHSVNTHYKDISFKHILLPVWISAYRYHEKVYRFLVNARTGEVQGERPYSWVKIILAVLAVIAVGVGIFLWHQSL</sequence>
<reference evidence="3 4" key="1">
    <citation type="submission" date="2021-04" db="EMBL/GenBank/DDBJ databases">
        <authorList>
            <person name="Pira H."/>
            <person name="Risdian C."/>
            <person name="Wink J."/>
        </authorList>
    </citation>
    <scope>NUCLEOTIDE SEQUENCE [LARGE SCALE GENOMIC DNA]</scope>
    <source>
        <strain evidence="3 4">WH53</strain>
    </source>
</reference>
<dbReference type="Proteomes" id="UP000690515">
    <property type="component" value="Unassembled WGS sequence"/>
</dbReference>
<name>A0ABS5ZDW9_9GAMM</name>